<dbReference type="Proteomes" id="UP000886998">
    <property type="component" value="Unassembled WGS sequence"/>
</dbReference>
<dbReference type="OrthoDB" id="10442923at2759"/>
<comment type="caution">
    <text evidence="2">The sequence shown here is derived from an EMBL/GenBank/DDBJ whole genome shotgun (WGS) entry which is preliminary data.</text>
</comment>
<evidence type="ECO:0000313" key="2">
    <source>
        <dbReference type="EMBL" id="GFY56974.1"/>
    </source>
</evidence>
<sequence length="146" mass="16537">CEALFYATLLVISLRIWQLLRKYLLQCVDNIALISTAVYMCIFSFVGFLVSLAPLVLGRFATRYKKFVAWICLFSFGLATIVELIVMAVTTKTISCKPFVHGMAYVNCGIFLLAFLSSLIYLDVLIVILRPSHPESLYNFMRSICN</sequence>
<dbReference type="AlphaFoldDB" id="A0A8X7C9K6"/>
<gene>
    <name evidence="2" type="ORF">TNIN_245871</name>
</gene>
<keyword evidence="1" id="KW-1133">Transmembrane helix</keyword>
<keyword evidence="1" id="KW-0812">Transmembrane</keyword>
<evidence type="ECO:0000313" key="3">
    <source>
        <dbReference type="Proteomes" id="UP000886998"/>
    </source>
</evidence>
<accession>A0A8X7C9K6</accession>
<organism evidence="2 3">
    <name type="scientific">Trichonephila inaurata madagascariensis</name>
    <dbReference type="NCBI Taxonomy" id="2747483"/>
    <lineage>
        <taxon>Eukaryota</taxon>
        <taxon>Metazoa</taxon>
        <taxon>Ecdysozoa</taxon>
        <taxon>Arthropoda</taxon>
        <taxon>Chelicerata</taxon>
        <taxon>Arachnida</taxon>
        <taxon>Araneae</taxon>
        <taxon>Araneomorphae</taxon>
        <taxon>Entelegynae</taxon>
        <taxon>Araneoidea</taxon>
        <taxon>Nephilidae</taxon>
        <taxon>Trichonephila</taxon>
        <taxon>Trichonephila inaurata</taxon>
    </lineage>
</organism>
<evidence type="ECO:0000256" key="1">
    <source>
        <dbReference type="SAM" id="Phobius"/>
    </source>
</evidence>
<proteinExistence type="predicted"/>
<reference evidence="2" key="1">
    <citation type="submission" date="2020-08" db="EMBL/GenBank/DDBJ databases">
        <title>Multicomponent nature underlies the extraordinary mechanical properties of spider dragline silk.</title>
        <authorList>
            <person name="Kono N."/>
            <person name="Nakamura H."/>
            <person name="Mori M."/>
            <person name="Yoshida Y."/>
            <person name="Ohtoshi R."/>
            <person name="Malay A.D."/>
            <person name="Moran D.A.P."/>
            <person name="Tomita M."/>
            <person name="Numata K."/>
            <person name="Arakawa K."/>
        </authorList>
    </citation>
    <scope>NUCLEOTIDE SEQUENCE</scope>
</reference>
<dbReference type="EMBL" id="BMAV01011241">
    <property type="protein sequence ID" value="GFY56974.1"/>
    <property type="molecule type" value="Genomic_DNA"/>
</dbReference>
<feature type="transmembrane region" description="Helical" evidence="1">
    <location>
        <begin position="67"/>
        <end position="89"/>
    </location>
</feature>
<name>A0A8X7C9K6_9ARAC</name>
<feature type="transmembrane region" description="Helical" evidence="1">
    <location>
        <begin position="109"/>
        <end position="129"/>
    </location>
</feature>
<keyword evidence="1" id="KW-0472">Membrane</keyword>
<feature type="non-terminal residue" evidence="2">
    <location>
        <position position="146"/>
    </location>
</feature>
<feature type="transmembrane region" description="Helical" evidence="1">
    <location>
        <begin position="31"/>
        <end position="55"/>
    </location>
</feature>
<keyword evidence="3" id="KW-1185">Reference proteome</keyword>
<protein>
    <submittedName>
        <fullName evidence="2">Uncharacterized protein</fullName>
    </submittedName>
</protein>